<dbReference type="EMBL" id="SIRE01000010">
    <property type="protein sequence ID" value="TBL78223.1"/>
    <property type="molecule type" value="Genomic_DNA"/>
</dbReference>
<evidence type="ECO:0000313" key="1">
    <source>
        <dbReference type="EMBL" id="TBL78223.1"/>
    </source>
</evidence>
<dbReference type="OrthoDB" id="2029026at2"/>
<name>A0A4Q9DPI0_9BACL</name>
<gene>
    <name evidence="1" type="ORF">EYB31_15240</name>
</gene>
<accession>A0A4Q9DPI0</accession>
<sequence length="299" mass="33918">MKNTGTHEELQKELQQNAEYHRLEIQRLIFSALQQLQEPVDVAVFGTGHWTDIDLVQLAAYTNKVDYYDMGNTGSQAAVQNITGTLAHKISLKTNVDFIGLERMNFMGTLMEMLEKKADIGRLSNYLLDAYGQFEKAEPEAGKPQYDLVISSPVYTQLFFIDALLTLAPYLEQYDKPGMNLISQQLSSVYARCVQAYNRLLFGSVKPGGRVVLWTDIIKLDEQTQSVMDEMYMARTEKDRVRSLFGAFGQYGLPGAVAGIKDAFDRLLPEKTHFNTWLWPLSQDKQYLAAGMFGEPRKL</sequence>
<protein>
    <recommendedName>
        <fullName evidence="3">Class I SAM-dependent methyltransferase</fullName>
    </recommendedName>
</protein>
<dbReference type="RefSeq" id="WP_131014207.1">
    <property type="nucleotide sequence ID" value="NZ_SIRE01000010.1"/>
</dbReference>
<dbReference type="AlphaFoldDB" id="A0A4Q9DPI0"/>
<proteinExistence type="predicted"/>
<evidence type="ECO:0000313" key="2">
    <source>
        <dbReference type="Proteomes" id="UP000293142"/>
    </source>
</evidence>
<evidence type="ECO:0008006" key="3">
    <source>
        <dbReference type="Google" id="ProtNLM"/>
    </source>
</evidence>
<dbReference type="Proteomes" id="UP000293142">
    <property type="component" value="Unassembled WGS sequence"/>
</dbReference>
<organism evidence="1 2">
    <name type="scientific">Paenibacillus thalictri</name>
    <dbReference type="NCBI Taxonomy" id="2527873"/>
    <lineage>
        <taxon>Bacteria</taxon>
        <taxon>Bacillati</taxon>
        <taxon>Bacillota</taxon>
        <taxon>Bacilli</taxon>
        <taxon>Bacillales</taxon>
        <taxon>Paenibacillaceae</taxon>
        <taxon>Paenibacillus</taxon>
    </lineage>
</organism>
<comment type="caution">
    <text evidence="1">The sequence shown here is derived from an EMBL/GenBank/DDBJ whole genome shotgun (WGS) entry which is preliminary data.</text>
</comment>
<reference evidence="1 2" key="1">
    <citation type="submission" date="2019-02" db="EMBL/GenBank/DDBJ databases">
        <title>Paenibacillus sp. nov., isolated from surface-sterilized tissue of Thalictrum simplex L.</title>
        <authorList>
            <person name="Tuo L."/>
        </authorList>
    </citation>
    <scope>NUCLEOTIDE SEQUENCE [LARGE SCALE GENOMIC DNA]</scope>
    <source>
        <strain evidence="1 2">N2SHLJ1</strain>
    </source>
</reference>
<keyword evidence="2" id="KW-1185">Reference proteome</keyword>